<evidence type="ECO:0000256" key="5">
    <source>
        <dbReference type="ARBA" id="ARBA00022741"/>
    </source>
</evidence>
<gene>
    <name evidence="12" type="ORF">HJG63_018873</name>
</gene>
<dbReference type="GO" id="GO:0004674">
    <property type="term" value="F:protein serine/threonine kinase activity"/>
    <property type="evidence" value="ECO:0007669"/>
    <property type="project" value="UniProtKB-KW"/>
</dbReference>
<feature type="region of interest" description="Disordered" evidence="10">
    <location>
        <begin position="546"/>
        <end position="587"/>
    </location>
</feature>
<keyword evidence="11" id="KW-0812">Transmembrane</keyword>
<comment type="similarity">
    <text evidence="1">Belongs to the protein kinase superfamily. STE Ser/Thr protein kinase family. STE20 subfamily.</text>
</comment>
<feature type="transmembrane region" description="Helical" evidence="11">
    <location>
        <begin position="398"/>
        <end position="422"/>
    </location>
</feature>
<dbReference type="InterPro" id="IPR051234">
    <property type="entry name" value="TAO_STE20_kinase"/>
</dbReference>
<evidence type="ECO:0000313" key="12">
    <source>
        <dbReference type="EMBL" id="KAF6442514.1"/>
    </source>
</evidence>
<evidence type="ECO:0000256" key="10">
    <source>
        <dbReference type="SAM" id="MobiDB-lite"/>
    </source>
</evidence>
<keyword evidence="5" id="KW-0547">Nucleotide-binding</keyword>
<feature type="compositionally biased region" description="Pro residues" evidence="10">
    <location>
        <begin position="557"/>
        <end position="568"/>
    </location>
</feature>
<dbReference type="GO" id="GO:0005524">
    <property type="term" value="F:ATP binding"/>
    <property type="evidence" value="ECO:0007669"/>
    <property type="project" value="UniProtKB-KW"/>
</dbReference>
<organism evidence="12 13">
    <name type="scientific">Rousettus aegyptiacus</name>
    <name type="common">Egyptian fruit bat</name>
    <name type="synonym">Pteropus aegyptiacus</name>
    <dbReference type="NCBI Taxonomy" id="9407"/>
    <lineage>
        <taxon>Eukaryota</taxon>
        <taxon>Metazoa</taxon>
        <taxon>Chordata</taxon>
        <taxon>Craniata</taxon>
        <taxon>Vertebrata</taxon>
        <taxon>Euteleostomi</taxon>
        <taxon>Mammalia</taxon>
        <taxon>Eutheria</taxon>
        <taxon>Laurasiatheria</taxon>
        <taxon>Chiroptera</taxon>
        <taxon>Yinpterochiroptera</taxon>
        <taxon>Pteropodoidea</taxon>
        <taxon>Pteropodidae</taxon>
        <taxon>Rousettinae</taxon>
        <taxon>Rousettus</taxon>
    </lineage>
</organism>
<evidence type="ECO:0000256" key="1">
    <source>
        <dbReference type="ARBA" id="ARBA00008874"/>
    </source>
</evidence>
<evidence type="ECO:0000256" key="8">
    <source>
        <dbReference type="ARBA" id="ARBA00047899"/>
    </source>
</evidence>
<evidence type="ECO:0000256" key="11">
    <source>
        <dbReference type="SAM" id="Phobius"/>
    </source>
</evidence>
<comment type="catalytic activity">
    <reaction evidence="8">
        <text>L-threonyl-[protein] + ATP = O-phospho-L-threonyl-[protein] + ADP + H(+)</text>
        <dbReference type="Rhea" id="RHEA:46608"/>
        <dbReference type="Rhea" id="RHEA-COMP:11060"/>
        <dbReference type="Rhea" id="RHEA-COMP:11605"/>
        <dbReference type="ChEBI" id="CHEBI:15378"/>
        <dbReference type="ChEBI" id="CHEBI:30013"/>
        <dbReference type="ChEBI" id="CHEBI:30616"/>
        <dbReference type="ChEBI" id="CHEBI:61977"/>
        <dbReference type="ChEBI" id="CHEBI:456216"/>
        <dbReference type="EC" id="2.7.11.1"/>
    </reaction>
</comment>
<reference evidence="12 13" key="1">
    <citation type="journal article" date="2020" name="Nature">
        <title>Six reference-quality genomes reveal evolution of bat adaptations.</title>
        <authorList>
            <person name="Jebb D."/>
            <person name="Huang Z."/>
            <person name="Pippel M."/>
            <person name="Hughes G.M."/>
            <person name="Lavrichenko K."/>
            <person name="Devanna P."/>
            <person name="Winkler S."/>
            <person name="Jermiin L.S."/>
            <person name="Skirmuntt E.C."/>
            <person name="Katzourakis A."/>
            <person name="Burkitt-Gray L."/>
            <person name="Ray D.A."/>
            <person name="Sullivan K.A.M."/>
            <person name="Roscito J.G."/>
            <person name="Kirilenko B.M."/>
            <person name="Davalos L.M."/>
            <person name="Corthals A.P."/>
            <person name="Power M.L."/>
            <person name="Jones G."/>
            <person name="Ransome R.D."/>
            <person name="Dechmann D.K.N."/>
            <person name="Locatelli A.G."/>
            <person name="Puechmaille S.J."/>
            <person name="Fedrigo O."/>
            <person name="Jarvis E.D."/>
            <person name="Hiller M."/>
            <person name="Vernes S.C."/>
            <person name="Myers E.W."/>
            <person name="Teeling E.C."/>
        </authorList>
    </citation>
    <scope>NUCLEOTIDE SEQUENCE [LARGE SCALE GENOMIC DNA]</scope>
    <source>
        <strain evidence="12">MRouAeg1</strain>
        <tissue evidence="12">Muscle</tissue>
    </source>
</reference>
<feature type="transmembrane region" description="Helical" evidence="11">
    <location>
        <begin position="336"/>
        <end position="356"/>
    </location>
</feature>
<comment type="caution">
    <text evidence="12">The sequence shown here is derived from an EMBL/GenBank/DDBJ whole genome shotgun (WGS) entry which is preliminary data.</text>
</comment>
<keyword evidence="11" id="KW-1133">Transmembrane helix</keyword>
<evidence type="ECO:0000256" key="6">
    <source>
        <dbReference type="ARBA" id="ARBA00022777"/>
    </source>
</evidence>
<dbReference type="GO" id="GO:0005737">
    <property type="term" value="C:cytoplasm"/>
    <property type="evidence" value="ECO:0007669"/>
    <property type="project" value="TreeGrafter"/>
</dbReference>
<dbReference type="Proteomes" id="UP000593571">
    <property type="component" value="Unassembled WGS sequence"/>
</dbReference>
<proteinExistence type="inferred from homology"/>
<dbReference type="EC" id="2.7.11.1" evidence="2"/>
<keyword evidence="4" id="KW-0808">Transferase</keyword>
<keyword evidence="13" id="KW-1185">Reference proteome</keyword>
<sequence>MLLARHSLDQDLLREDLNKKQTQKDLECALLLRQHEATRELELRQLQAVQRTRAELTRLQHQTELGNQLEYNKRREQELRQKHAAQVRQQPKSLKVRAGQRPPGLLLPIPGALGPPSTGTPREEQPCSSGQEAVLDQRILGEEEEAVPERRILGQEGTTLKPEEQRILGEESGIPIPSPQKHRSLVDEEVWGLPKEEVEEPRISSLAPEERSIMGQEVAGAWRLWGKEDGSFLDEEFELGWVQGPALTPVPEEEEEEEEGPPIRTPRDPGDGCPSPDIPPEPPPTHLRPGPASQLPGLLSHGLLAGLSFAVGSSSGLLPLLLLLLLPLLAAQGGGGLQAALLALEVGLVGLGASYLLLCTALHLPPSLFLLLAQGTALGAVLSLSWRRGLMGVPLGLGAAWLLAWPGLALPLAAMAASGKWVRQQGPRMRRGISRLWLWALLRLSPMAFRALQGCGAVGDRGLFALYPKTNKDGFRSRLPVPGPRRINSCTVRHPLALLARFWALCKGWNWRLARASQGLASHLPPWAIHTLASWGLLRGERPSRIPRLLPRSQRRPGPPASRQPPPGTLAGRRSRTRQSRALPPWR</sequence>
<feature type="region of interest" description="Disordered" evidence="10">
    <location>
        <begin position="84"/>
        <end position="127"/>
    </location>
</feature>
<keyword evidence="7" id="KW-0067">ATP-binding</keyword>
<evidence type="ECO:0000256" key="2">
    <source>
        <dbReference type="ARBA" id="ARBA00012513"/>
    </source>
</evidence>
<evidence type="ECO:0000313" key="13">
    <source>
        <dbReference type="Proteomes" id="UP000593571"/>
    </source>
</evidence>
<evidence type="ECO:0000256" key="3">
    <source>
        <dbReference type="ARBA" id="ARBA00022527"/>
    </source>
</evidence>
<keyword evidence="6 12" id="KW-0418">Kinase</keyword>
<feature type="compositionally biased region" description="Pro residues" evidence="10">
    <location>
        <begin position="276"/>
        <end position="286"/>
    </location>
</feature>
<keyword evidence="11" id="KW-0472">Membrane</keyword>
<feature type="transmembrane region" description="Helical" evidence="11">
    <location>
        <begin position="303"/>
        <end position="330"/>
    </location>
</feature>
<name>A0A7J8F433_ROUAE</name>
<evidence type="ECO:0000256" key="4">
    <source>
        <dbReference type="ARBA" id="ARBA00022679"/>
    </source>
</evidence>
<comment type="catalytic activity">
    <reaction evidence="9">
        <text>L-seryl-[protein] + ATP = O-phospho-L-seryl-[protein] + ADP + H(+)</text>
        <dbReference type="Rhea" id="RHEA:17989"/>
        <dbReference type="Rhea" id="RHEA-COMP:9863"/>
        <dbReference type="Rhea" id="RHEA-COMP:11604"/>
        <dbReference type="ChEBI" id="CHEBI:15378"/>
        <dbReference type="ChEBI" id="CHEBI:29999"/>
        <dbReference type="ChEBI" id="CHEBI:30616"/>
        <dbReference type="ChEBI" id="CHEBI:83421"/>
        <dbReference type="ChEBI" id="CHEBI:456216"/>
        <dbReference type="EC" id="2.7.11.1"/>
    </reaction>
</comment>
<feature type="transmembrane region" description="Helical" evidence="11">
    <location>
        <begin position="368"/>
        <end position="386"/>
    </location>
</feature>
<feature type="region of interest" description="Disordered" evidence="10">
    <location>
        <begin position="243"/>
        <end position="292"/>
    </location>
</feature>
<evidence type="ECO:0000256" key="9">
    <source>
        <dbReference type="ARBA" id="ARBA00048679"/>
    </source>
</evidence>
<keyword evidence="3" id="KW-0723">Serine/threonine-protein kinase</keyword>
<dbReference type="PANTHER" id="PTHR47167:SF6">
    <property type="entry name" value="SERINE_THREONINE-PROTEIN KINASE TAO2"/>
    <property type="match status" value="1"/>
</dbReference>
<dbReference type="PANTHER" id="PTHR47167">
    <property type="entry name" value="SERINE/THREONINE-PROTEIN KINASE TAO1-LIKE PROTEIN"/>
    <property type="match status" value="1"/>
</dbReference>
<protein>
    <recommendedName>
        <fullName evidence="2">non-specific serine/threonine protein kinase</fullName>
        <ecNumber evidence="2">2.7.11.1</ecNumber>
    </recommendedName>
</protein>
<accession>A0A7J8F433</accession>
<evidence type="ECO:0000256" key="7">
    <source>
        <dbReference type="ARBA" id="ARBA00022840"/>
    </source>
</evidence>
<feature type="compositionally biased region" description="Acidic residues" evidence="10">
    <location>
        <begin position="251"/>
        <end position="260"/>
    </location>
</feature>
<dbReference type="EMBL" id="JACASE010000008">
    <property type="protein sequence ID" value="KAF6442514.1"/>
    <property type="molecule type" value="Genomic_DNA"/>
</dbReference>
<feature type="compositionally biased region" description="Low complexity" evidence="10">
    <location>
        <begin position="102"/>
        <end position="116"/>
    </location>
</feature>
<dbReference type="AlphaFoldDB" id="A0A7J8F433"/>